<proteinExistence type="predicted"/>
<comment type="caution">
    <text evidence="1">The sequence shown here is derived from an EMBL/GenBank/DDBJ whole genome shotgun (WGS) entry which is preliminary data.</text>
</comment>
<dbReference type="Gramene" id="rna10538">
    <property type="protein sequence ID" value="RHN74462.1"/>
    <property type="gene ID" value="gene10538"/>
</dbReference>
<gene>
    <name evidence="1" type="ORF">MtrunA17_Chr2g0310671</name>
</gene>
<dbReference type="AlphaFoldDB" id="A0A396JAZ5"/>
<dbReference type="EMBL" id="PSQE01000002">
    <property type="protein sequence ID" value="RHN74462.1"/>
    <property type="molecule type" value="Genomic_DNA"/>
</dbReference>
<sequence length="203" mass="23276">MTLKLKRETEIKEQRCRSIMHANESSSHDSIPRGESLFIRDHLVGKTLLIGKSPYVSPADLCVTTESNALPSSIVCLFNEFVDGVSFYKMFRGNGAYDLELCDIVHNEAPLAFPDMQKSDFQRKSLGLVPCLKLSNFSLANHFLHFVRLCFYSILLGFISSFVERLDLYCSLRLLFHKDILHDFSTSQHVYDPYYKPHTSLIE</sequence>
<name>A0A396JAZ5_MEDTR</name>
<organism evidence="1">
    <name type="scientific">Medicago truncatula</name>
    <name type="common">Barrel medic</name>
    <name type="synonym">Medicago tribuloides</name>
    <dbReference type="NCBI Taxonomy" id="3880"/>
    <lineage>
        <taxon>Eukaryota</taxon>
        <taxon>Viridiplantae</taxon>
        <taxon>Streptophyta</taxon>
        <taxon>Embryophyta</taxon>
        <taxon>Tracheophyta</taxon>
        <taxon>Spermatophyta</taxon>
        <taxon>Magnoliopsida</taxon>
        <taxon>eudicotyledons</taxon>
        <taxon>Gunneridae</taxon>
        <taxon>Pentapetalae</taxon>
        <taxon>rosids</taxon>
        <taxon>fabids</taxon>
        <taxon>Fabales</taxon>
        <taxon>Fabaceae</taxon>
        <taxon>Papilionoideae</taxon>
        <taxon>50 kb inversion clade</taxon>
        <taxon>NPAAA clade</taxon>
        <taxon>Hologalegina</taxon>
        <taxon>IRL clade</taxon>
        <taxon>Trifolieae</taxon>
        <taxon>Medicago</taxon>
    </lineage>
</organism>
<reference evidence="1" key="1">
    <citation type="journal article" date="2018" name="Nat. Plants">
        <title>Whole-genome landscape of Medicago truncatula symbiotic genes.</title>
        <authorList>
            <person name="Pecrix Y."/>
            <person name="Gamas P."/>
            <person name="Carrere S."/>
        </authorList>
    </citation>
    <scope>NUCLEOTIDE SEQUENCE</scope>
    <source>
        <tissue evidence="1">Leaves</tissue>
    </source>
</reference>
<dbReference type="Proteomes" id="UP000265566">
    <property type="component" value="Chromosome 2"/>
</dbReference>
<evidence type="ECO:0000313" key="1">
    <source>
        <dbReference type="EMBL" id="RHN74462.1"/>
    </source>
</evidence>
<protein>
    <submittedName>
        <fullName evidence="1">Uncharacterized protein</fullName>
    </submittedName>
</protein>
<accession>A0A396JAZ5</accession>